<dbReference type="EMBL" id="JAGIZA010000012">
    <property type="protein sequence ID" value="MBP0494785.1"/>
    <property type="molecule type" value="Genomic_DNA"/>
</dbReference>
<dbReference type="PANTHER" id="PTHR30383">
    <property type="entry name" value="THIOESTERASE 1/PROTEASE 1/LYSOPHOSPHOLIPASE L1"/>
    <property type="match status" value="1"/>
</dbReference>
<sequence length="236" mass="25579">MPARAQQAPELACPSLPARLPMPREAKPEQLTDPYWRARTAELSRVAGRGLGYAQTIFLGDSITQSWDPPIWETYFGSRGAVNFGVGGDFVQGLLWRLQEGGQWPATLRPRAAVLLIGTNNASYNSPPEDTALGIAEVIRVIRRRSPGTRILLLGLLPRGADASDPARQINQRVNALIAPCADNRSVFYADLGHVLVDQAGRALPGVFVDGLHLTPNGYARLVAVLEPQIANMVGR</sequence>
<name>A0A940S7B9_9PROT</name>
<dbReference type="Proteomes" id="UP000677537">
    <property type="component" value="Unassembled WGS sequence"/>
</dbReference>
<keyword evidence="3" id="KW-1185">Reference proteome</keyword>
<gene>
    <name evidence="2" type="ORF">J5Y10_18520</name>
</gene>
<evidence type="ECO:0000313" key="3">
    <source>
        <dbReference type="Proteomes" id="UP000677537"/>
    </source>
</evidence>
<dbReference type="SUPFAM" id="SSF52266">
    <property type="entry name" value="SGNH hydrolase"/>
    <property type="match status" value="1"/>
</dbReference>
<proteinExistence type="predicted"/>
<dbReference type="GO" id="GO:0004622">
    <property type="term" value="F:phosphatidylcholine lysophospholipase activity"/>
    <property type="evidence" value="ECO:0007669"/>
    <property type="project" value="TreeGrafter"/>
</dbReference>
<protein>
    <submittedName>
        <fullName evidence="2">GDSL family lipase</fullName>
    </submittedName>
</protein>
<reference evidence="2" key="1">
    <citation type="submission" date="2021-03" db="EMBL/GenBank/DDBJ databases">
        <authorList>
            <person name="So Y."/>
        </authorList>
    </citation>
    <scope>NUCLEOTIDE SEQUENCE</scope>
    <source>
        <strain evidence="2">SG15</strain>
    </source>
</reference>
<organism evidence="2 3">
    <name type="scientific">Roseomonas indoligenes</name>
    <dbReference type="NCBI Taxonomy" id="2820811"/>
    <lineage>
        <taxon>Bacteria</taxon>
        <taxon>Pseudomonadati</taxon>
        <taxon>Pseudomonadota</taxon>
        <taxon>Alphaproteobacteria</taxon>
        <taxon>Acetobacterales</taxon>
        <taxon>Roseomonadaceae</taxon>
        <taxon>Roseomonas</taxon>
    </lineage>
</organism>
<dbReference type="Gene3D" id="3.40.50.1110">
    <property type="entry name" value="SGNH hydrolase"/>
    <property type="match status" value="1"/>
</dbReference>
<comment type="caution">
    <text evidence="2">The sequence shown here is derived from an EMBL/GenBank/DDBJ whole genome shotgun (WGS) entry which is preliminary data.</text>
</comment>
<dbReference type="InterPro" id="IPR036514">
    <property type="entry name" value="SGNH_hydro_sf"/>
</dbReference>
<dbReference type="AlphaFoldDB" id="A0A940S7B9"/>
<dbReference type="Pfam" id="PF13472">
    <property type="entry name" value="Lipase_GDSL_2"/>
    <property type="match status" value="1"/>
</dbReference>
<dbReference type="InterPro" id="IPR013830">
    <property type="entry name" value="SGNH_hydro"/>
</dbReference>
<feature type="domain" description="SGNH hydrolase-type esterase" evidence="1">
    <location>
        <begin position="58"/>
        <end position="221"/>
    </location>
</feature>
<evidence type="ECO:0000259" key="1">
    <source>
        <dbReference type="Pfam" id="PF13472"/>
    </source>
</evidence>
<dbReference type="InterPro" id="IPR051532">
    <property type="entry name" value="Ester_Hydrolysis_Enzymes"/>
</dbReference>
<dbReference type="PANTHER" id="PTHR30383:SF32">
    <property type="entry name" value="SGNH-HYDROLASE"/>
    <property type="match status" value="1"/>
</dbReference>
<accession>A0A940S7B9</accession>
<evidence type="ECO:0000313" key="2">
    <source>
        <dbReference type="EMBL" id="MBP0494785.1"/>
    </source>
</evidence>